<reference evidence="9 10" key="1">
    <citation type="submission" date="2015-09" db="EMBL/GenBank/DDBJ databases">
        <title>Host preference determinants of Valsa canker pathogens revealed by comparative genomics.</title>
        <authorList>
            <person name="Yin Z."/>
            <person name="Huang L."/>
        </authorList>
    </citation>
    <scope>NUCLEOTIDE SEQUENCE [LARGE SCALE GENOMIC DNA]</scope>
    <source>
        <strain evidence="9 10">SXYLt</strain>
    </source>
</reference>
<name>A0A423W2H6_9PEZI</name>
<comment type="subcellular location">
    <subcellularLocation>
        <location evidence="1">Membrane</location>
        <topology evidence="1">Multi-pass membrane protein</topology>
    </subcellularLocation>
</comment>
<evidence type="ECO:0000256" key="1">
    <source>
        <dbReference type="ARBA" id="ARBA00004141"/>
    </source>
</evidence>
<sequence>MSGIATTQSALAIGFCFPIIDGILVGLRFYTRRHMKVDLQTDDWFCIPAWVVALSIEISSTTLIKPPGVFKGAYGDAAVHDPEHVTGQEHILAQVLAALVIFWMGANFCIKLVMLFFYRRIFVGRVFNICNWILIGASVLWFVYAILSWLLYCGKNFKANFEGGWLVCPLWGFEIQMGVFALDSFIDFCLLVLPIPFVDALAQVWRLQLDFKRKIAITIVFIIGGFAFVAGLNNTIIQLVYLTEPSLASEGGGANFFQGSSLLFSNWPAIEVGVGLLASNLPHLSFRLAHALAQALPRALRISLNSLRNAAAAISLHSPRHSQGGGHRGTNRYDAPEQGAESSQSLHPELAVRHEEQTKGTGSSKQSFAQSAQSIELRDLEANR</sequence>
<dbReference type="InterPro" id="IPR052337">
    <property type="entry name" value="SAT4-like"/>
</dbReference>
<feature type="transmembrane region" description="Helical" evidence="7">
    <location>
        <begin position="129"/>
        <end position="152"/>
    </location>
</feature>
<dbReference type="Pfam" id="PF20684">
    <property type="entry name" value="Fung_rhodopsin"/>
    <property type="match status" value="1"/>
</dbReference>
<evidence type="ECO:0000256" key="3">
    <source>
        <dbReference type="ARBA" id="ARBA00022989"/>
    </source>
</evidence>
<gene>
    <name evidence="9" type="ORF">VPNG_08732</name>
</gene>
<evidence type="ECO:0000256" key="2">
    <source>
        <dbReference type="ARBA" id="ARBA00022692"/>
    </source>
</evidence>
<evidence type="ECO:0000313" key="9">
    <source>
        <dbReference type="EMBL" id="ROV97501.1"/>
    </source>
</evidence>
<dbReference type="AlphaFoldDB" id="A0A423W2H6"/>
<evidence type="ECO:0000259" key="8">
    <source>
        <dbReference type="Pfam" id="PF20684"/>
    </source>
</evidence>
<protein>
    <recommendedName>
        <fullName evidence="8">Rhodopsin domain-containing protein</fullName>
    </recommendedName>
</protein>
<keyword evidence="3 7" id="KW-1133">Transmembrane helix</keyword>
<keyword evidence="10" id="KW-1185">Reference proteome</keyword>
<feature type="region of interest" description="Disordered" evidence="6">
    <location>
        <begin position="316"/>
        <end position="384"/>
    </location>
</feature>
<feature type="transmembrane region" description="Helical" evidence="7">
    <location>
        <begin position="12"/>
        <end position="31"/>
    </location>
</feature>
<feature type="transmembrane region" description="Helical" evidence="7">
    <location>
        <begin position="214"/>
        <end position="232"/>
    </location>
</feature>
<evidence type="ECO:0000313" key="10">
    <source>
        <dbReference type="Proteomes" id="UP000285146"/>
    </source>
</evidence>
<organism evidence="9 10">
    <name type="scientific">Cytospora leucostoma</name>
    <dbReference type="NCBI Taxonomy" id="1230097"/>
    <lineage>
        <taxon>Eukaryota</taxon>
        <taxon>Fungi</taxon>
        <taxon>Dikarya</taxon>
        <taxon>Ascomycota</taxon>
        <taxon>Pezizomycotina</taxon>
        <taxon>Sordariomycetes</taxon>
        <taxon>Sordariomycetidae</taxon>
        <taxon>Diaporthales</taxon>
        <taxon>Cytosporaceae</taxon>
        <taxon>Cytospora</taxon>
    </lineage>
</organism>
<evidence type="ECO:0000256" key="6">
    <source>
        <dbReference type="SAM" id="MobiDB-lite"/>
    </source>
</evidence>
<dbReference type="STRING" id="1230097.A0A423W2H6"/>
<accession>A0A423W2H6</accession>
<feature type="transmembrane region" description="Helical" evidence="7">
    <location>
        <begin position="179"/>
        <end position="202"/>
    </location>
</feature>
<keyword evidence="2 7" id="KW-0812">Transmembrane</keyword>
<dbReference type="InParanoid" id="A0A423W2H6"/>
<evidence type="ECO:0000256" key="5">
    <source>
        <dbReference type="ARBA" id="ARBA00038359"/>
    </source>
</evidence>
<keyword evidence="4 7" id="KW-0472">Membrane</keyword>
<dbReference type="OrthoDB" id="5393606at2759"/>
<feature type="compositionally biased region" description="Low complexity" evidence="6">
    <location>
        <begin position="363"/>
        <end position="374"/>
    </location>
</feature>
<proteinExistence type="inferred from homology"/>
<dbReference type="PANTHER" id="PTHR33048">
    <property type="entry name" value="PTH11-LIKE INTEGRAL MEMBRANE PROTEIN (AFU_ORTHOLOGUE AFUA_5G11245)"/>
    <property type="match status" value="1"/>
</dbReference>
<feature type="transmembrane region" description="Helical" evidence="7">
    <location>
        <begin position="91"/>
        <end position="117"/>
    </location>
</feature>
<dbReference type="PANTHER" id="PTHR33048:SF157">
    <property type="entry name" value="INTEGRAL MEMBRANE PROTEIN"/>
    <property type="match status" value="1"/>
</dbReference>
<feature type="transmembrane region" description="Helical" evidence="7">
    <location>
        <begin position="43"/>
        <end position="64"/>
    </location>
</feature>
<feature type="domain" description="Rhodopsin" evidence="8">
    <location>
        <begin position="27"/>
        <end position="285"/>
    </location>
</feature>
<comment type="similarity">
    <text evidence="5">Belongs to the SAT4 family.</text>
</comment>
<dbReference type="EMBL" id="LKEB01000064">
    <property type="protein sequence ID" value="ROV97501.1"/>
    <property type="molecule type" value="Genomic_DNA"/>
</dbReference>
<dbReference type="GO" id="GO:0016020">
    <property type="term" value="C:membrane"/>
    <property type="evidence" value="ECO:0007669"/>
    <property type="project" value="UniProtKB-SubCell"/>
</dbReference>
<comment type="caution">
    <text evidence="9">The sequence shown here is derived from an EMBL/GenBank/DDBJ whole genome shotgun (WGS) entry which is preliminary data.</text>
</comment>
<evidence type="ECO:0000256" key="4">
    <source>
        <dbReference type="ARBA" id="ARBA00023136"/>
    </source>
</evidence>
<dbReference type="InterPro" id="IPR049326">
    <property type="entry name" value="Rhodopsin_dom_fungi"/>
</dbReference>
<evidence type="ECO:0000256" key="7">
    <source>
        <dbReference type="SAM" id="Phobius"/>
    </source>
</evidence>
<dbReference type="Proteomes" id="UP000285146">
    <property type="component" value="Unassembled WGS sequence"/>
</dbReference>